<dbReference type="AlphaFoldDB" id="A0AAE0VG67"/>
<proteinExistence type="predicted"/>
<evidence type="ECO:0000313" key="2">
    <source>
        <dbReference type="Proteomes" id="UP001274896"/>
    </source>
</evidence>
<evidence type="ECO:0000313" key="1">
    <source>
        <dbReference type="EMBL" id="KAK3557165.1"/>
    </source>
</evidence>
<organism evidence="1 2">
    <name type="scientific">Hemibagrus guttatus</name>
    <dbReference type="NCBI Taxonomy" id="175788"/>
    <lineage>
        <taxon>Eukaryota</taxon>
        <taxon>Metazoa</taxon>
        <taxon>Chordata</taxon>
        <taxon>Craniata</taxon>
        <taxon>Vertebrata</taxon>
        <taxon>Euteleostomi</taxon>
        <taxon>Actinopterygii</taxon>
        <taxon>Neopterygii</taxon>
        <taxon>Teleostei</taxon>
        <taxon>Ostariophysi</taxon>
        <taxon>Siluriformes</taxon>
        <taxon>Bagridae</taxon>
        <taxon>Hemibagrus</taxon>
    </lineage>
</organism>
<dbReference type="Proteomes" id="UP001274896">
    <property type="component" value="Unassembled WGS sequence"/>
</dbReference>
<evidence type="ECO:0008006" key="3">
    <source>
        <dbReference type="Google" id="ProtNLM"/>
    </source>
</evidence>
<sequence length="106" mass="11744">MWLSDRVPDTTIQLAGLTSFYADRNAALCGGNVIIAGDFNHAKLKTVLPKFHQHVDFATRGVNTLDLVYSNIPGAYHTEPRSHLGYSDHISVLLTPTSDVQHLTWL</sequence>
<gene>
    <name evidence="1" type="ORF">QTP70_024707</name>
</gene>
<name>A0AAE0VG67_9TELE</name>
<dbReference type="PANTHER" id="PTHR47510:SF3">
    <property type="entry name" value="ENDO_EXONUCLEASE_PHOSPHATASE DOMAIN-CONTAINING PROTEIN"/>
    <property type="match status" value="1"/>
</dbReference>
<comment type="caution">
    <text evidence="1">The sequence shown here is derived from an EMBL/GenBank/DDBJ whole genome shotgun (WGS) entry which is preliminary data.</text>
</comment>
<dbReference type="EMBL" id="JAUCMX010000001">
    <property type="protein sequence ID" value="KAK3557165.1"/>
    <property type="molecule type" value="Genomic_DNA"/>
</dbReference>
<protein>
    <recommendedName>
        <fullName evidence="3">Endonuclease/exonuclease/phosphatase domain-containing protein</fullName>
    </recommendedName>
</protein>
<dbReference type="InterPro" id="IPR036691">
    <property type="entry name" value="Endo/exonu/phosph_ase_sf"/>
</dbReference>
<dbReference type="SUPFAM" id="SSF56219">
    <property type="entry name" value="DNase I-like"/>
    <property type="match status" value="1"/>
</dbReference>
<dbReference type="PANTHER" id="PTHR47510">
    <property type="entry name" value="REVERSE TRANSCRIPTASE DOMAIN-CONTAINING PROTEIN"/>
    <property type="match status" value="1"/>
</dbReference>
<accession>A0AAE0VG67</accession>
<reference evidence="1" key="1">
    <citation type="submission" date="2023-06" db="EMBL/GenBank/DDBJ databases">
        <title>Male Hemibagrus guttatus genome.</title>
        <authorList>
            <person name="Bian C."/>
        </authorList>
    </citation>
    <scope>NUCLEOTIDE SEQUENCE</scope>
    <source>
        <strain evidence="1">Male_cb2023</strain>
        <tissue evidence="1">Muscle</tissue>
    </source>
</reference>
<keyword evidence="2" id="KW-1185">Reference proteome</keyword>